<evidence type="ECO:0000256" key="1">
    <source>
        <dbReference type="SAM" id="Phobius"/>
    </source>
</evidence>
<dbReference type="AlphaFoldDB" id="D7G5P6"/>
<keyword evidence="1" id="KW-1133">Transmembrane helix</keyword>
<proteinExistence type="predicted"/>
<dbReference type="EMBL" id="FN648894">
    <property type="protein sequence ID" value="CBJ27343.1"/>
    <property type="molecule type" value="Genomic_DNA"/>
</dbReference>
<gene>
    <name evidence="2" type="ORF">Esi_0067_0020</name>
</gene>
<organism evidence="2 3">
    <name type="scientific">Ectocarpus siliculosus</name>
    <name type="common">Brown alga</name>
    <name type="synonym">Conferva siliculosa</name>
    <dbReference type="NCBI Taxonomy" id="2880"/>
    <lineage>
        <taxon>Eukaryota</taxon>
        <taxon>Sar</taxon>
        <taxon>Stramenopiles</taxon>
        <taxon>Ochrophyta</taxon>
        <taxon>PX clade</taxon>
        <taxon>Phaeophyceae</taxon>
        <taxon>Ectocarpales</taxon>
        <taxon>Ectocarpaceae</taxon>
        <taxon>Ectocarpus</taxon>
    </lineage>
</organism>
<sequence length="337" mass="36567">MYAMANPSQGLQGHGDLRRGQALRCSFYSSLAIGALMLGYPSDQVSRYMESAQLCREQCRYLVDRLAVSALVLYSVASAFLGQAAACRQGMEEARALSSRSPDVDRVMSSYLRLQRLTEGLRSLTADMLDGDNPIDAVRGPGGEGLVIEVETPRGRHVCDLIEDGRSNNFSFSPTMSAHPSLVVSDGLFLTLRYYTTVLEDGTPALTHVHGYLTSELDHLVLAGAGAVVLVLLSGLLMAVKARLSRADGLLPLAELTLNHFHTLPGLARYDTRLCIYPALAVFRLYGKCEEYCSLRQIAGAASQDYVPTFDECRPGNPLCPHDVVVAHAEKILTLGA</sequence>
<dbReference type="Proteomes" id="UP000002630">
    <property type="component" value="Linkage Group LG26"/>
</dbReference>
<keyword evidence="1" id="KW-0812">Transmembrane</keyword>
<accession>D7G5P6</accession>
<dbReference type="EMBL" id="FN649751">
    <property type="protein sequence ID" value="CBJ27343.1"/>
    <property type="molecule type" value="Genomic_DNA"/>
</dbReference>
<keyword evidence="1" id="KW-0472">Membrane</keyword>
<reference evidence="2 3" key="1">
    <citation type="journal article" date="2010" name="Nature">
        <title>The Ectocarpus genome and the independent evolution of multicellularity in brown algae.</title>
        <authorList>
            <person name="Cock J.M."/>
            <person name="Sterck L."/>
            <person name="Rouze P."/>
            <person name="Scornet D."/>
            <person name="Allen A.E."/>
            <person name="Amoutzias G."/>
            <person name="Anthouard V."/>
            <person name="Artiguenave F."/>
            <person name="Aury J.M."/>
            <person name="Badger J.H."/>
            <person name="Beszteri B."/>
            <person name="Billiau K."/>
            <person name="Bonnet E."/>
            <person name="Bothwell J.H."/>
            <person name="Bowler C."/>
            <person name="Boyen C."/>
            <person name="Brownlee C."/>
            <person name="Carrano C.J."/>
            <person name="Charrier B."/>
            <person name="Cho G.Y."/>
            <person name="Coelho S.M."/>
            <person name="Collen J."/>
            <person name="Corre E."/>
            <person name="Da Silva C."/>
            <person name="Delage L."/>
            <person name="Delaroque N."/>
            <person name="Dittami S.M."/>
            <person name="Doulbeau S."/>
            <person name="Elias M."/>
            <person name="Farnham G."/>
            <person name="Gachon C.M."/>
            <person name="Gschloessl B."/>
            <person name="Heesch S."/>
            <person name="Jabbari K."/>
            <person name="Jubin C."/>
            <person name="Kawai H."/>
            <person name="Kimura K."/>
            <person name="Kloareg B."/>
            <person name="Kupper F.C."/>
            <person name="Lang D."/>
            <person name="Le Bail A."/>
            <person name="Leblanc C."/>
            <person name="Lerouge P."/>
            <person name="Lohr M."/>
            <person name="Lopez P.J."/>
            <person name="Martens C."/>
            <person name="Maumus F."/>
            <person name="Michel G."/>
            <person name="Miranda-Saavedra D."/>
            <person name="Morales J."/>
            <person name="Moreau H."/>
            <person name="Motomura T."/>
            <person name="Nagasato C."/>
            <person name="Napoli C.A."/>
            <person name="Nelson D.R."/>
            <person name="Nyvall-Collen P."/>
            <person name="Peters A.F."/>
            <person name="Pommier C."/>
            <person name="Potin P."/>
            <person name="Poulain J."/>
            <person name="Quesneville H."/>
            <person name="Read B."/>
            <person name="Rensing S.A."/>
            <person name="Ritter A."/>
            <person name="Rousvoal S."/>
            <person name="Samanta M."/>
            <person name="Samson G."/>
            <person name="Schroeder D.C."/>
            <person name="Segurens B."/>
            <person name="Strittmatter M."/>
            <person name="Tonon T."/>
            <person name="Tregear J.W."/>
            <person name="Valentin K."/>
            <person name="von Dassow P."/>
            <person name="Yamagishi T."/>
            <person name="Van de Peer Y."/>
            <person name="Wincker P."/>
        </authorList>
    </citation>
    <scope>NUCLEOTIDE SEQUENCE [LARGE SCALE GENOMIC DNA]</scope>
    <source>
        <strain evidence="3">Ec32 / CCAP1310/4</strain>
    </source>
</reference>
<dbReference type="OrthoDB" id="10345922at2759"/>
<feature type="transmembrane region" description="Helical" evidence="1">
    <location>
        <begin position="220"/>
        <end position="240"/>
    </location>
</feature>
<evidence type="ECO:0000313" key="2">
    <source>
        <dbReference type="EMBL" id="CBJ27343.1"/>
    </source>
</evidence>
<name>D7G5P6_ECTSI</name>
<dbReference type="InParanoid" id="D7G5P6"/>
<evidence type="ECO:0000313" key="3">
    <source>
        <dbReference type="Proteomes" id="UP000002630"/>
    </source>
</evidence>
<keyword evidence="3" id="KW-1185">Reference proteome</keyword>
<protein>
    <submittedName>
        <fullName evidence="2">Uncharacterized protein</fullName>
    </submittedName>
</protein>